<dbReference type="Proteomes" id="UP001529256">
    <property type="component" value="Unassembled WGS sequence"/>
</dbReference>
<dbReference type="RefSeq" id="WP_289510633.1">
    <property type="nucleotide sequence ID" value="NZ_JAUDEA010000002.1"/>
</dbReference>
<evidence type="ECO:0000313" key="1">
    <source>
        <dbReference type="EMBL" id="MDM8270537.1"/>
    </source>
</evidence>
<comment type="caution">
    <text evidence="1">The sequence shown here is derived from an EMBL/GenBank/DDBJ whole genome shotgun (WGS) entry which is preliminary data.</text>
</comment>
<keyword evidence="2" id="KW-1185">Reference proteome</keyword>
<proteinExistence type="predicted"/>
<gene>
    <name evidence="1" type="ORF">QUW25_02390</name>
</gene>
<reference evidence="1" key="2">
    <citation type="submission" date="2023-06" db="EMBL/GenBank/DDBJ databases">
        <authorList>
            <person name="Zeman M."/>
            <person name="Kubasova T."/>
            <person name="Jahodarova E."/>
            <person name="Nykrynova M."/>
            <person name="Rychlik I."/>
        </authorList>
    </citation>
    <scope>NUCLEOTIDE SEQUENCE</scope>
    <source>
        <strain evidence="1">153_Feed</strain>
    </source>
</reference>
<name>A0ABT7V1R8_9ACTN</name>
<sequence length="258" mass="28346">MTHDVTWGDTPLCGEYGLIVEYGSISCPPPSPKLSIVRIPGGVDLDLTDALTGHASYELRTVSFALRYDGRGERTWQEVANDVTNLLHGAESDFELSWDPGFTYHGRASVTGVTFIAPRSCRISVEITAEPWKLRELHTETLSAAGGVTVECQSGRRPVHPLISCTWPVTVGWRGAEYVVPAGQTYRLADVTFSQGANRLWLCTYRWRTATWADVASVTWDDLAGIEWAKVVVGDDPDPSEGAPGNVSVTLQWEESYL</sequence>
<dbReference type="EMBL" id="JAUDEA010000002">
    <property type="protein sequence ID" value="MDM8270537.1"/>
    <property type="molecule type" value="Genomic_DNA"/>
</dbReference>
<accession>A0ABT7V1R8</accession>
<evidence type="ECO:0008006" key="3">
    <source>
        <dbReference type="Google" id="ProtNLM"/>
    </source>
</evidence>
<organism evidence="1 2">
    <name type="scientific">Thermophilibacter provencensis</name>
    <dbReference type="NCBI Taxonomy" id="1852386"/>
    <lineage>
        <taxon>Bacteria</taxon>
        <taxon>Bacillati</taxon>
        <taxon>Actinomycetota</taxon>
        <taxon>Coriobacteriia</taxon>
        <taxon>Coriobacteriales</taxon>
        <taxon>Atopobiaceae</taxon>
        <taxon>Thermophilibacter</taxon>
    </lineage>
</organism>
<reference evidence="1" key="1">
    <citation type="submission" date="2023-06" db="EMBL/GenBank/DDBJ databases">
        <title>Identification and characterization of horizontal gene transfer across gut microbiota members of farm animals based on homology search.</title>
        <authorList>
            <person name="Schwarzerova J."/>
            <person name="Nykrynova M."/>
            <person name="Jureckova K."/>
            <person name="Cejkova D."/>
            <person name="Rychlik I."/>
        </authorList>
    </citation>
    <scope>NUCLEOTIDE SEQUENCE</scope>
    <source>
        <strain evidence="1">153_Feed</strain>
    </source>
</reference>
<evidence type="ECO:0000313" key="2">
    <source>
        <dbReference type="Proteomes" id="UP001529256"/>
    </source>
</evidence>
<protein>
    <recommendedName>
        <fullName evidence="3">Phage tail protein</fullName>
    </recommendedName>
</protein>